<sequence length="77" mass="8530">MELKTQVRGVVFPWLFLSRPFLCNLSLACFFLLAINPFPCLGHISGLLDVDANLTAVPTNSALFLHTDRDGLAHRFG</sequence>
<dbReference type="AlphaFoldDB" id="A0AAI9ZHZ3"/>
<dbReference type="GeneID" id="85476024"/>
<reference evidence="2" key="1">
    <citation type="submission" date="2021-06" db="EMBL/GenBank/DDBJ databases">
        <title>Comparative genomics, transcriptomics and evolutionary studies reveal genomic signatures of adaptation to plant cell wall in hemibiotrophic fungi.</title>
        <authorList>
            <consortium name="DOE Joint Genome Institute"/>
            <person name="Baroncelli R."/>
            <person name="Diaz J.F."/>
            <person name="Benocci T."/>
            <person name="Peng M."/>
            <person name="Battaglia E."/>
            <person name="Haridas S."/>
            <person name="Andreopoulos W."/>
            <person name="Labutti K."/>
            <person name="Pangilinan J."/>
            <person name="Floch G.L."/>
            <person name="Makela M.R."/>
            <person name="Henrissat B."/>
            <person name="Grigoriev I.V."/>
            <person name="Crouch J.A."/>
            <person name="De Vries R.P."/>
            <person name="Sukno S.A."/>
            <person name="Thon M.R."/>
        </authorList>
    </citation>
    <scope>NUCLEOTIDE SEQUENCE</scope>
    <source>
        <strain evidence="2">CBS 102054</strain>
    </source>
</reference>
<keyword evidence="3" id="KW-1185">Reference proteome</keyword>
<evidence type="ECO:0000313" key="2">
    <source>
        <dbReference type="EMBL" id="KAK1624927.1"/>
    </source>
</evidence>
<keyword evidence="1" id="KW-0812">Transmembrane</keyword>
<proteinExistence type="predicted"/>
<dbReference type="EMBL" id="JAHMHQ010000022">
    <property type="protein sequence ID" value="KAK1624927.1"/>
    <property type="molecule type" value="Genomic_DNA"/>
</dbReference>
<dbReference type="Proteomes" id="UP001243989">
    <property type="component" value="Unassembled WGS sequence"/>
</dbReference>
<organism evidence="2 3">
    <name type="scientific">Colletotrichum phormii</name>
    <dbReference type="NCBI Taxonomy" id="359342"/>
    <lineage>
        <taxon>Eukaryota</taxon>
        <taxon>Fungi</taxon>
        <taxon>Dikarya</taxon>
        <taxon>Ascomycota</taxon>
        <taxon>Pezizomycotina</taxon>
        <taxon>Sordariomycetes</taxon>
        <taxon>Hypocreomycetidae</taxon>
        <taxon>Glomerellales</taxon>
        <taxon>Glomerellaceae</taxon>
        <taxon>Colletotrichum</taxon>
        <taxon>Colletotrichum acutatum species complex</taxon>
    </lineage>
</organism>
<evidence type="ECO:0000256" key="1">
    <source>
        <dbReference type="SAM" id="Phobius"/>
    </source>
</evidence>
<gene>
    <name evidence="2" type="ORF">BDP81DRAFT_436759</name>
</gene>
<accession>A0AAI9ZHZ3</accession>
<dbReference type="RefSeq" id="XP_060440922.1">
    <property type="nucleotide sequence ID" value="XM_060591162.1"/>
</dbReference>
<keyword evidence="1" id="KW-1133">Transmembrane helix</keyword>
<name>A0AAI9ZHZ3_9PEZI</name>
<comment type="caution">
    <text evidence="2">The sequence shown here is derived from an EMBL/GenBank/DDBJ whole genome shotgun (WGS) entry which is preliminary data.</text>
</comment>
<feature type="transmembrane region" description="Helical" evidence="1">
    <location>
        <begin position="12"/>
        <end position="35"/>
    </location>
</feature>
<evidence type="ECO:0000313" key="3">
    <source>
        <dbReference type="Proteomes" id="UP001243989"/>
    </source>
</evidence>
<keyword evidence="1" id="KW-0472">Membrane</keyword>
<protein>
    <submittedName>
        <fullName evidence="2">Uncharacterized protein</fullName>
    </submittedName>
</protein>